<reference evidence="1 2" key="2">
    <citation type="journal article" date="2022" name="Mol. Ecol. Resour.">
        <title>The genomes of chicory, endive, great burdock and yacon provide insights into Asteraceae paleo-polyploidization history and plant inulin production.</title>
        <authorList>
            <person name="Fan W."/>
            <person name="Wang S."/>
            <person name="Wang H."/>
            <person name="Wang A."/>
            <person name="Jiang F."/>
            <person name="Liu H."/>
            <person name="Zhao H."/>
            <person name="Xu D."/>
            <person name="Zhang Y."/>
        </authorList>
    </citation>
    <scope>NUCLEOTIDE SEQUENCE [LARGE SCALE GENOMIC DNA]</scope>
    <source>
        <strain evidence="2">cv. Yunnan</strain>
        <tissue evidence="1">Leaves</tissue>
    </source>
</reference>
<organism evidence="1 2">
    <name type="scientific">Smallanthus sonchifolius</name>
    <dbReference type="NCBI Taxonomy" id="185202"/>
    <lineage>
        <taxon>Eukaryota</taxon>
        <taxon>Viridiplantae</taxon>
        <taxon>Streptophyta</taxon>
        <taxon>Embryophyta</taxon>
        <taxon>Tracheophyta</taxon>
        <taxon>Spermatophyta</taxon>
        <taxon>Magnoliopsida</taxon>
        <taxon>eudicotyledons</taxon>
        <taxon>Gunneridae</taxon>
        <taxon>Pentapetalae</taxon>
        <taxon>asterids</taxon>
        <taxon>campanulids</taxon>
        <taxon>Asterales</taxon>
        <taxon>Asteraceae</taxon>
        <taxon>Asteroideae</taxon>
        <taxon>Heliantheae alliance</taxon>
        <taxon>Millerieae</taxon>
        <taxon>Smallanthus</taxon>
    </lineage>
</organism>
<dbReference type="Proteomes" id="UP001056120">
    <property type="component" value="Linkage Group LG25"/>
</dbReference>
<name>A0ACB9A869_9ASTR</name>
<evidence type="ECO:0000313" key="1">
    <source>
        <dbReference type="EMBL" id="KAI3705998.1"/>
    </source>
</evidence>
<comment type="caution">
    <text evidence="1">The sequence shown here is derived from an EMBL/GenBank/DDBJ whole genome shotgun (WGS) entry which is preliminary data.</text>
</comment>
<reference evidence="2" key="1">
    <citation type="journal article" date="2022" name="Mol. Ecol. Resour.">
        <title>The genomes of chicory, endive, great burdock and yacon provide insights into Asteraceae palaeo-polyploidization history and plant inulin production.</title>
        <authorList>
            <person name="Fan W."/>
            <person name="Wang S."/>
            <person name="Wang H."/>
            <person name="Wang A."/>
            <person name="Jiang F."/>
            <person name="Liu H."/>
            <person name="Zhao H."/>
            <person name="Xu D."/>
            <person name="Zhang Y."/>
        </authorList>
    </citation>
    <scope>NUCLEOTIDE SEQUENCE [LARGE SCALE GENOMIC DNA]</scope>
    <source>
        <strain evidence="2">cv. Yunnan</strain>
    </source>
</reference>
<proteinExistence type="predicted"/>
<protein>
    <submittedName>
        <fullName evidence="1">Uncharacterized protein</fullName>
    </submittedName>
</protein>
<sequence length="229" mass="27156">MCTRGHWRPSEDQNLRQLVQQYGPHNWNAIAEKLQGRSGKSCRLRWFNQLDPKINRSPFTEEEEERLLAYHRQFGNRWANIAKLFPGRTDNSVKNHWHVIMARRVRERSSRMHHHRTTTAAIDHAFAERYPYTNFPYQLSRNLASCHLQLSKNLVQQFKFDEDKRGRSLEFYNFLPVNNDSNGSEVIDHKNKDKVEVEQEATKHQGSDMTVPFIDFFSADKDYLRAHNS</sequence>
<keyword evidence="2" id="KW-1185">Reference proteome</keyword>
<dbReference type="EMBL" id="CM042042">
    <property type="protein sequence ID" value="KAI3705998.1"/>
    <property type="molecule type" value="Genomic_DNA"/>
</dbReference>
<gene>
    <name evidence="1" type="ORF">L1987_76250</name>
</gene>
<evidence type="ECO:0000313" key="2">
    <source>
        <dbReference type="Proteomes" id="UP001056120"/>
    </source>
</evidence>
<accession>A0ACB9A869</accession>